<evidence type="ECO:0000259" key="2">
    <source>
        <dbReference type="Pfam" id="PF03470"/>
    </source>
</evidence>
<name>A0AA86S110_9FABA</name>
<feature type="region of interest" description="Disordered" evidence="1">
    <location>
        <begin position="1"/>
        <end position="220"/>
    </location>
</feature>
<evidence type="ECO:0000256" key="1">
    <source>
        <dbReference type="SAM" id="MobiDB-lite"/>
    </source>
</evidence>
<dbReference type="PANTHER" id="PTHR46602">
    <property type="entry name" value="PROTEIN SUPPRESSOR OF GENE SILENCING 3"/>
    <property type="match status" value="1"/>
</dbReference>
<feature type="compositionally biased region" description="Polar residues" evidence="1">
    <location>
        <begin position="108"/>
        <end position="118"/>
    </location>
</feature>
<dbReference type="GO" id="GO:0031047">
    <property type="term" value="P:regulatory ncRNA-mediated gene silencing"/>
    <property type="evidence" value="ECO:0007669"/>
    <property type="project" value="InterPro"/>
</dbReference>
<dbReference type="PANTHER" id="PTHR46602:SF1">
    <property type="entry name" value="PROTEIN SUPPRESSOR OF GENE SILENCING 3"/>
    <property type="match status" value="1"/>
</dbReference>
<protein>
    <recommendedName>
        <fullName evidence="2">Zinc finger-XS domain-containing protein</fullName>
    </recommendedName>
</protein>
<accession>A0AA86S110</accession>
<dbReference type="InterPro" id="IPR044287">
    <property type="entry name" value="SGS3"/>
</dbReference>
<sequence>MSSKNGGKSSTMAIKDDDSSKGKNALESLPKIEQLTEDVTGVNLESGQDDGEWVVYSRKSKNRAKNGAAKPWSPPVHNSRVVRNPEMAHKPVTGKDGKVGRASGSGSGNPLHSQNANFNRPAGRGNARPQLNSSESESSNVTSSPLIQPPLEHGWNWQSRTGSKQPWGVDDNMVKDEITEGSPVKNDGSVDEEGEEGFDAMEDTDDDVMSDDYESDTSQKSHEIRKKNKWFKAFFENLDSLSIETINEPERQWHCPACRGGPGAIDWYRGIQSLMTHAKAKGSKRVKIHREFAEILDEELRRRGTAVIPPGEVFGKWKGLKDEEKDHEIVWPPMVVIQNTRLEQDENDKVQVFFLVSIK</sequence>
<feature type="compositionally biased region" description="Low complexity" evidence="1">
    <location>
        <begin position="132"/>
        <end position="144"/>
    </location>
</feature>
<proteinExistence type="predicted"/>
<dbReference type="GO" id="GO:0051607">
    <property type="term" value="P:defense response to virus"/>
    <property type="evidence" value="ECO:0007669"/>
    <property type="project" value="InterPro"/>
</dbReference>
<dbReference type="AlphaFoldDB" id="A0AA86S110"/>
<feature type="compositionally biased region" description="Basic and acidic residues" evidence="1">
    <location>
        <begin position="86"/>
        <end position="99"/>
    </location>
</feature>
<dbReference type="Gene3D" id="3.30.70.2890">
    <property type="entry name" value="XS domain"/>
    <property type="match status" value="1"/>
</dbReference>
<dbReference type="Proteomes" id="UP001189624">
    <property type="component" value="Chromosome 3"/>
</dbReference>
<gene>
    <name evidence="3" type="ORF">AYBTSS11_LOCUS8151</name>
</gene>
<organism evidence="3 4">
    <name type="scientific">Sphenostylis stenocarpa</name>
    <dbReference type="NCBI Taxonomy" id="92480"/>
    <lineage>
        <taxon>Eukaryota</taxon>
        <taxon>Viridiplantae</taxon>
        <taxon>Streptophyta</taxon>
        <taxon>Embryophyta</taxon>
        <taxon>Tracheophyta</taxon>
        <taxon>Spermatophyta</taxon>
        <taxon>Magnoliopsida</taxon>
        <taxon>eudicotyledons</taxon>
        <taxon>Gunneridae</taxon>
        <taxon>Pentapetalae</taxon>
        <taxon>rosids</taxon>
        <taxon>fabids</taxon>
        <taxon>Fabales</taxon>
        <taxon>Fabaceae</taxon>
        <taxon>Papilionoideae</taxon>
        <taxon>50 kb inversion clade</taxon>
        <taxon>NPAAA clade</taxon>
        <taxon>indigoferoid/millettioid clade</taxon>
        <taxon>Phaseoleae</taxon>
        <taxon>Sphenostylis</taxon>
    </lineage>
</organism>
<dbReference type="EMBL" id="OY731400">
    <property type="protein sequence ID" value="CAJ1937665.1"/>
    <property type="molecule type" value="Genomic_DNA"/>
</dbReference>
<keyword evidence="4" id="KW-1185">Reference proteome</keyword>
<dbReference type="Gramene" id="rna-AYBTSS11_LOCUS8151">
    <property type="protein sequence ID" value="CAJ1937665.1"/>
    <property type="gene ID" value="gene-AYBTSS11_LOCUS8151"/>
</dbReference>
<feature type="domain" description="Zinc finger-XS" evidence="2">
    <location>
        <begin position="255"/>
        <end position="293"/>
    </location>
</feature>
<reference evidence="3" key="1">
    <citation type="submission" date="2023-10" db="EMBL/GenBank/DDBJ databases">
        <authorList>
            <person name="Domelevo Entfellner J.-B."/>
        </authorList>
    </citation>
    <scope>NUCLEOTIDE SEQUENCE</scope>
</reference>
<evidence type="ECO:0000313" key="4">
    <source>
        <dbReference type="Proteomes" id="UP001189624"/>
    </source>
</evidence>
<dbReference type="InterPro" id="IPR005381">
    <property type="entry name" value="Znf-XS_domain"/>
</dbReference>
<evidence type="ECO:0000313" key="3">
    <source>
        <dbReference type="EMBL" id="CAJ1937665.1"/>
    </source>
</evidence>
<feature type="compositionally biased region" description="Acidic residues" evidence="1">
    <location>
        <begin position="189"/>
        <end position="215"/>
    </location>
</feature>
<feature type="compositionally biased region" description="Polar residues" evidence="1">
    <location>
        <begin position="1"/>
        <end position="12"/>
    </location>
</feature>
<dbReference type="Pfam" id="PF03470">
    <property type="entry name" value="zf-XS"/>
    <property type="match status" value="1"/>
</dbReference>
<dbReference type="InterPro" id="IPR038588">
    <property type="entry name" value="XS_domain_sf"/>
</dbReference>